<dbReference type="InterPro" id="IPR023271">
    <property type="entry name" value="Aquaporin-like"/>
</dbReference>
<evidence type="ECO:0000256" key="3">
    <source>
        <dbReference type="ARBA" id="ARBA00022989"/>
    </source>
</evidence>
<name>A0A2A4ANE6_9CORY</name>
<feature type="transmembrane region" description="Helical" evidence="5">
    <location>
        <begin position="62"/>
        <end position="90"/>
    </location>
</feature>
<evidence type="ECO:0000256" key="5">
    <source>
        <dbReference type="SAM" id="Phobius"/>
    </source>
</evidence>
<accession>A0A2A4ANE6</accession>
<sequence length="261" mass="27314">MSLNESAAAAIKKKVTLLDESFARFAVRAILAGVYLAIGTGFAAVVGQAVDKHAKGLGAPVFAMLFGLGLFAIVILGAELATGSMMYAVYGAINKQVGWGKGFWLLVVTTFFNFVGAVLFAAAMGVSAKLGHIDPSHLIATLSMGKLEKGPGGLLVEGILANFVVNMAIVGAVFAKDIVSKFFVIVPIIACFVGLSLEHVIANFCLMTLTFFCSNPLPDGFTLGAVLTNWSLVWVGNVIGGGFLIGGVYAWLNKGPEAYRD</sequence>
<dbReference type="GO" id="GO:0005886">
    <property type="term" value="C:plasma membrane"/>
    <property type="evidence" value="ECO:0007669"/>
    <property type="project" value="TreeGrafter"/>
</dbReference>
<feature type="transmembrane region" description="Helical" evidence="5">
    <location>
        <begin position="232"/>
        <end position="252"/>
    </location>
</feature>
<proteinExistence type="predicted"/>
<evidence type="ECO:0000313" key="6">
    <source>
        <dbReference type="EMBL" id="PCC83997.1"/>
    </source>
</evidence>
<evidence type="ECO:0000313" key="7">
    <source>
        <dbReference type="Proteomes" id="UP000218690"/>
    </source>
</evidence>
<feature type="transmembrane region" description="Helical" evidence="5">
    <location>
        <begin position="182"/>
        <end position="212"/>
    </location>
</feature>
<feature type="transmembrane region" description="Helical" evidence="5">
    <location>
        <begin position="102"/>
        <end position="126"/>
    </location>
</feature>
<feature type="transmembrane region" description="Helical" evidence="5">
    <location>
        <begin position="154"/>
        <end position="175"/>
    </location>
</feature>
<dbReference type="Gene3D" id="1.20.1080.10">
    <property type="entry name" value="Glycerol uptake facilitator protein"/>
    <property type="match status" value="1"/>
</dbReference>
<keyword evidence="4 5" id="KW-0472">Membrane</keyword>
<evidence type="ECO:0000256" key="4">
    <source>
        <dbReference type="ARBA" id="ARBA00023136"/>
    </source>
</evidence>
<keyword evidence="3 5" id="KW-1133">Transmembrane helix</keyword>
<dbReference type="AlphaFoldDB" id="A0A2A4ANE6"/>
<dbReference type="PANTHER" id="PTHR30520:SF8">
    <property type="entry name" value="NITRITE TRANSPORTER NIRC"/>
    <property type="match status" value="1"/>
</dbReference>
<dbReference type="Pfam" id="PF01226">
    <property type="entry name" value="Form_Nir_trans"/>
    <property type="match status" value="1"/>
</dbReference>
<reference evidence="6 7" key="1">
    <citation type="submission" date="2017-09" db="EMBL/GenBank/DDBJ databases">
        <title>Draft Genome Sequence of Corynebacterium accolens AH4003.</title>
        <authorList>
            <person name="Chen Y."/>
            <person name="Oosthuysen W.F."/>
            <person name="Kelley S."/>
            <person name="Horswill A."/>
        </authorList>
    </citation>
    <scope>NUCLEOTIDE SEQUENCE [LARGE SCALE GENOMIC DNA]</scope>
    <source>
        <strain evidence="6 7">AH4003</strain>
    </source>
</reference>
<dbReference type="EMBL" id="NWBP01000001">
    <property type="protein sequence ID" value="PCC83997.1"/>
    <property type="molecule type" value="Genomic_DNA"/>
</dbReference>
<keyword evidence="2 5" id="KW-0812">Transmembrane</keyword>
<dbReference type="GO" id="GO:0015499">
    <property type="term" value="F:formate transmembrane transporter activity"/>
    <property type="evidence" value="ECO:0007669"/>
    <property type="project" value="TreeGrafter"/>
</dbReference>
<protein>
    <submittedName>
        <fullName evidence="6">Transporter</fullName>
    </submittedName>
</protein>
<dbReference type="Proteomes" id="UP000218690">
    <property type="component" value="Unassembled WGS sequence"/>
</dbReference>
<comment type="subcellular location">
    <subcellularLocation>
        <location evidence="1">Membrane</location>
        <topology evidence="1">Multi-pass membrane protein</topology>
    </subcellularLocation>
</comment>
<comment type="caution">
    <text evidence="6">The sequence shown here is derived from an EMBL/GenBank/DDBJ whole genome shotgun (WGS) entry which is preliminary data.</text>
</comment>
<dbReference type="PANTHER" id="PTHR30520">
    <property type="entry name" value="FORMATE TRANSPORTER-RELATED"/>
    <property type="match status" value="1"/>
</dbReference>
<feature type="transmembrane region" description="Helical" evidence="5">
    <location>
        <begin position="29"/>
        <end position="50"/>
    </location>
</feature>
<dbReference type="InterPro" id="IPR000292">
    <property type="entry name" value="For/NO2_transpt"/>
</dbReference>
<evidence type="ECO:0000256" key="1">
    <source>
        <dbReference type="ARBA" id="ARBA00004141"/>
    </source>
</evidence>
<gene>
    <name evidence="6" type="ORF">COM45_00850</name>
</gene>
<organism evidence="6 7">
    <name type="scientific">Corynebacterium accolens</name>
    <dbReference type="NCBI Taxonomy" id="38284"/>
    <lineage>
        <taxon>Bacteria</taxon>
        <taxon>Bacillati</taxon>
        <taxon>Actinomycetota</taxon>
        <taxon>Actinomycetes</taxon>
        <taxon>Mycobacteriales</taxon>
        <taxon>Corynebacteriaceae</taxon>
        <taxon>Corynebacterium</taxon>
    </lineage>
</organism>
<evidence type="ECO:0000256" key="2">
    <source>
        <dbReference type="ARBA" id="ARBA00022692"/>
    </source>
</evidence>